<dbReference type="EMBL" id="JBEXPZ010000018">
    <property type="protein sequence ID" value="MET9845984.1"/>
    <property type="molecule type" value="Genomic_DNA"/>
</dbReference>
<dbReference type="InterPro" id="IPR037143">
    <property type="entry name" value="4-PPantetheinyl_Trfase_dom_sf"/>
</dbReference>
<dbReference type="InterPro" id="IPR050559">
    <property type="entry name" value="P-Pant_transferase_sf"/>
</dbReference>
<dbReference type="Proteomes" id="UP001550210">
    <property type="component" value="Unassembled WGS sequence"/>
</dbReference>
<dbReference type="Gene3D" id="3.90.470.20">
    <property type="entry name" value="4'-phosphopantetheinyl transferase domain"/>
    <property type="match status" value="2"/>
</dbReference>
<dbReference type="RefSeq" id="WP_355397265.1">
    <property type="nucleotide sequence ID" value="NZ_JBEGHN010000005.1"/>
</dbReference>
<organism evidence="6 7">
    <name type="scientific">Streptomyces ossamyceticus</name>
    <dbReference type="NCBI Taxonomy" id="249581"/>
    <lineage>
        <taxon>Bacteria</taxon>
        <taxon>Bacillati</taxon>
        <taxon>Actinomycetota</taxon>
        <taxon>Actinomycetes</taxon>
        <taxon>Kitasatosporales</taxon>
        <taxon>Streptomycetaceae</taxon>
        <taxon>Streptomyces</taxon>
    </lineage>
</organism>
<dbReference type="Pfam" id="PF01648">
    <property type="entry name" value="ACPS"/>
    <property type="match status" value="1"/>
</dbReference>
<dbReference type="InterPro" id="IPR041354">
    <property type="entry name" value="4PPT_N"/>
</dbReference>
<evidence type="ECO:0000256" key="1">
    <source>
        <dbReference type="ARBA" id="ARBA00010990"/>
    </source>
</evidence>
<dbReference type="SUPFAM" id="SSF56214">
    <property type="entry name" value="4'-phosphopantetheinyl transferase"/>
    <property type="match status" value="2"/>
</dbReference>
<accession>A0ABV2UWR0</accession>
<comment type="caution">
    <text evidence="6">The sequence shown here is derived from an EMBL/GenBank/DDBJ whole genome shotgun (WGS) entry which is preliminary data.</text>
</comment>
<gene>
    <name evidence="6" type="ORF">ABZZ21_15715</name>
</gene>
<keyword evidence="2 6" id="KW-0808">Transferase</keyword>
<evidence type="ECO:0000256" key="3">
    <source>
        <dbReference type="SAM" id="MobiDB-lite"/>
    </source>
</evidence>
<feature type="domain" description="4'-phosphopantetheinyl transferase" evidence="4">
    <location>
        <begin position="106"/>
        <end position="178"/>
    </location>
</feature>
<evidence type="ECO:0000313" key="7">
    <source>
        <dbReference type="Proteomes" id="UP001550210"/>
    </source>
</evidence>
<evidence type="ECO:0000256" key="2">
    <source>
        <dbReference type="ARBA" id="ARBA00022679"/>
    </source>
</evidence>
<protein>
    <submittedName>
        <fullName evidence="6">4'-phosphopantetheinyl transferase superfamily protein</fullName>
    </submittedName>
</protein>
<reference evidence="6 7" key="1">
    <citation type="submission" date="2024-06" db="EMBL/GenBank/DDBJ databases">
        <title>The Natural Products Discovery Center: Release of the First 8490 Sequenced Strains for Exploring Actinobacteria Biosynthetic Diversity.</title>
        <authorList>
            <person name="Kalkreuter E."/>
            <person name="Kautsar S.A."/>
            <person name="Yang D."/>
            <person name="Bader C.D."/>
            <person name="Teijaro C.N."/>
            <person name="Fluegel L."/>
            <person name="Davis C.M."/>
            <person name="Simpson J.R."/>
            <person name="Lauterbach L."/>
            <person name="Steele A.D."/>
            <person name="Gui C."/>
            <person name="Meng S."/>
            <person name="Li G."/>
            <person name="Viehrig K."/>
            <person name="Ye F."/>
            <person name="Su P."/>
            <person name="Kiefer A.F."/>
            <person name="Nichols A."/>
            <person name="Cepeda A.J."/>
            <person name="Yan W."/>
            <person name="Fan B."/>
            <person name="Jiang Y."/>
            <person name="Adhikari A."/>
            <person name="Zheng C.-J."/>
            <person name="Schuster L."/>
            <person name="Cowan T.M."/>
            <person name="Smanski M.J."/>
            <person name="Chevrette M.G."/>
            <person name="De Carvalho L.P.S."/>
            <person name="Shen B."/>
        </authorList>
    </citation>
    <scope>NUCLEOTIDE SEQUENCE [LARGE SCALE GENOMIC DNA]</scope>
    <source>
        <strain evidence="6 7">NPDC006434</strain>
    </source>
</reference>
<sequence length="244" mass="26923">MTGLLMIQLTTGVWVARGERDQWLRADAHPYDRAAATALPRRRAEEFLASRALLRHLLRATLPHQADSPIHAGAHGRPVLAGHPHTGISISHDGDTVAVAVAVGRQVGVDVQQPPDHTPDPLLRRILGTHAPQVRALPEPHRSTELAWVWTAQEACVKAAGTGLSGRPWTIDIPPCRHRGRWNDYRWISLRDHSRTPLSCSYTALPHPAQHLPQPRTRSHPSDRHQPGHPPVPPDAGPREDPCT</sequence>
<comment type="similarity">
    <text evidence="1">Belongs to the P-Pant transferase superfamily. Gsp/Sfp/HetI/AcpT family.</text>
</comment>
<dbReference type="Pfam" id="PF17837">
    <property type="entry name" value="4PPT_N"/>
    <property type="match status" value="1"/>
</dbReference>
<dbReference type="GO" id="GO:0016740">
    <property type="term" value="F:transferase activity"/>
    <property type="evidence" value="ECO:0007669"/>
    <property type="project" value="UniProtKB-KW"/>
</dbReference>
<evidence type="ECO:0000259" key="4">
    <source>
        <dbReference type="Pfam" id="PF01648"/>
    </source>
</evidence>
<evidence type="ECO:0000313" key="6">
    <source>
        <dbReference type="EMBL" id="MET9845984.1"/>
    </source>
</evidence>
<feature type="region of interest" description="Disordered" evidence="3">
    <location>
        <begin position="201"/>
        <end position="244"/>
    </location>
</feature>
<dbReference type="PANTHER" id="PTHR12215:SF10">
    <property type="entry name" value="L-AMINOADIPATE-SEMIALDEHYDE DEHYDROGENASE-PHOSPHOPANTETHEINYL TRANSFERASE"/>
    <property type="match status" value="1"/>
</dbReference>
<dbReference type="PANTHER" id="PTHR12215">
    <property type="entry name" value="PHOSPHOPANTETHEINE TRANSFERASE"/>
    <property type="match status" value="1"/>
</dbReference>
<evidence type="ECO:0000259" key="5">
    <source>
        <dbReference type="Pfam" id="PF17837"/>
    </source>
</evidence>
<proteinExistence type="inferred from homology"/>
<name>A0ABV2UWR0_9ACTN</name>
<dbReference type="InterPro" id="IPR008278">
    <property type="entry name" value="4-PPantetheinyl_Trfase_dom"/>
</dbReference>
<keyword evidence="7" id="KW-1185">Reference proteome</keyword>
<feature type="domain" description="4'-phosphopantetheinyl transferase N-terminal" evidence="5">
    <location>
        <begin position="35"/>
        <end position="102"/>
    </location>
</feature>